<sequence length="606" mass="68523">MGRKRDYFLREFFNFEVERNASVCNICRHVMKGSYTTNLRRHLLAEHKSQYDIAVREWEKSKPVEKTKRISFTFATTEVKEACVQLVTTGRMPIVALDSEPFKTLTSQIFSGLEMIPITSRNIMEHVAEKFEIVKASIVNGMKLKLVSLKLDIASGHGRGILGVSAQFYEDKAIKVVTLGVIELNKEHTGASLGAETKNILEEFGLTRNQIYSVTSDNGRDVIKSIGIKNEDFDGSCDDVEEELKPQVNIYSVASIRCAAHTLQLAVKDFLKTFANDTLIGKARRLVKALRTVTYRASISNEGLPQPLIDSPTMWTSTYEMLERLLLLKNFCENHGNELLTFSEADWTEVKVLAEALEPIYLANQKLQTEQLYLGDFYKMWLDLTLTMAAMKNPHSAALREAIGKREESLTSNESVTSAIYLDPRMRIILSKNPIKLMCARNHLTTVFKKIYGVAKRDDLSLRTNSHSSESTAPDLKLPSTSQLSTASQSTCSSLNDFLNSFVVASGNEESDEDEAQYEVQLAINEINDYCPKPIDINQNIMSYWEEKKFIYPCLYQLAKVIHCVPATRVSVERTFSALKLDLSDLRRHLSENAVKQIIFLRLNTS</sequence>
<keyword evidence="4" id="KW-0862">Zinc</keyword>
<dbReference type="Proteomes" id="UP000001819">
    <property type="component" value="Chromosome X"/>
</dbReference>
<dbReference type="InterPro" id="IPR012337">
    <property type="entry name" value="RNaseH-like_sf"/>
</dbReference>
<dbReference type="GO" id="GO:0003677">
    <property type="term" value="F:DNA binding"/>
    <property type="evidence" value="ECO:0007669"/>
    <property type="project" value="UniProtKB-KW"/>
</dbReference>
<name>A0A6I8VJZ1_DROPS</name>
<feature type="region of interest" description="Disordered" evidence="9">
    <location>
        <begin position="463"/>
        <end position="482"/>
    </location>
</feature>
<dbReference type="InterPro" id="IPR052035">
    <property type="entry name" value="ZnF_BED_domain_contain"/>
</dbReference>
<dbReference type="GO" id="GO:0005634">
    <property type="term" value="C:nucleus"/>
    <property type="evidence" value="ECO:0007669"/>
    <property type="project" value="UniProtKB-SubCell"/>
</dbReference>
<evidence type="ECO:0000256" key="2">
    <source>
        <dbReference type="ARBA" id="ARBA00022723"/>
    </source>
</evidence>
<organism evidence="12 13">
    <name type="scientific">Drosophila pseudoobscura pseudoobscura</name>
    <name type="common">Fruit fly</name>
    <dbReference type="NCBI Taxonomy" id="46245"/>
    <lineage>
        <taxon>Eukaryota</taxon>
        <taxon>Metazoa</taxon>
        <taxon>Ecdysozoa</taxon>
        <taxon>Arthropoda</taxon>
        <taxon>Hexapoda</taxon>
        <taxon>Insecta</taxon>
        <taxon>Pterygota</taxon>
        <taxon>Neoptera</taxon>
        <taxon>Endopterygota</taxon>
        <taxon>Diptera</taxon>
        <taxon>Brachycera</taxon>
        <taxon>Muscomorpha</taxon>
        <taxon>Ephydroidea</taxon>
        <taxon>Drosophilidae</taxon>
        <taxon>Drosophila</taxon>
        <taxon>Sophophora</taxon>
    </lineage>
</organism>
<protein>
    <recommendedName>
        <fullName evidence="14">BED-type domain-containing protein</fullName>
    </recommendedName>
</protein>
<dbReference type="InParanoid" id="A0A6I8VJZ1"/>
<feature type="domain" description="BED-type" evidence="10">
    <location>
        <begin position="18"/>
        <end position="48"/>
    </location>
</feature>
<dbReference type="PANTHER" id="PTHR46481">
    <property type="entry name" value="ZINC FINGER BED DOMAIN-CONTAINING PROTEIN 4"/>
    <property type="match status" value="1"/>
</dbReference>
<dbReference type="SUPFAM" id="SSF53098">
    <property type="entry name" value="Ribonuclease H-like"/>
    <property type="match status" value="1"/>
</dbReference>
<keyword evidence="2" id="KW-0479">Metal-binding</keyword>
<evidence type="ECO:0000259" key="10">
    <source>
        <dbReference type="Pfam" id="PF02892"/>
    </source>
</evidence>
<dbReference type="InterPro" id="IPR008906">
    <property type="entry name" value="HATC_C_dom"/>
</dbReference>
<dbReference type="GO" id="GO:0008270">
    <property type="term" value="F:zinc ion binding"/>
    <property type="evidence" value="ECO:0007669"/>
    <property type="project" value="UniProtKB-KW"/>
</dbReference>
<keyword evidence="12" id="KW-1185">Reference proteome</keyword>
<evidence type="ECO:0000313" key="12">
    <source>
        <dbReference type="Proteomes" id="UP000001819"/>
    </source>
</evidence>
<keyword evidence="8" id="KW-0539">Nucleus</keyword>
<dbReference type="KEGG" id="dpo:26533927"/>
<keyword evidence="6" id="KW-0238">DNA-binding</keyword>
<evidence type="ECO:0008006" key="14">
    <source>
        <dbReference type="Google" id="ProtNLM"/>
    </source>
</evidence>
<evidence type="ECO:0000256" key="9">
    <source>
        <dbReference type="SAM" id="MobiDB-lite"/>
    </source>
</evidence>
<evidence type="ECO:0000256" key="1">
    <source>
        <dbReference type="ARBA" id="ARBA00004123"/>
    </source>
</evidence>
<keyword evidence="5" id="KW-0805">Transcription regulation</keyword>
<dbReference type="Pfam" id="PF02892">
    <property type="entry name" value="zf-BED"/>
    <property type="match status" value="1"/>
</dbReference>
<comment type="subcellular location">
    <subcellularLocation>
        <location evidence="1">Nucleus</location>
    </subcellularLocation>
</comment>
<proteinExistence type="predicted"/>
<keyword evidence="7" id="KW-0804">Transcription</keyword>
<gene>
    <name evidence="13" type="primary">LOC26533927</name>
</gene>
<evidence type="ECO:0000256" key="5">
    <source>
        <dbReference type="ARBA" id="ARBA00023015"/>
    </source>
</evidence>
<evidence type="ECO:0000256" key="4">
    <source>
        <dbReference type="ARBA" id="ARBA00022833"/>
    </source>
</evidence>
<dbReference type="PANTHER" id="PTHR46481:SF10">
    <property type="entry name" value="ZINC FINGER BED DOMAIN-CONTAINING PROTEIN 39"/>
    <property type="match status" value="1"/>
</dbReference>
<evidence type="ECO:0000259" key="11">
    <source>
        <dbReference type="Pfam" id="PF05699"/>
    </source>
</evidence>
<dbReference type="AlphaFoldDB" id="A0A6I8VJZ1"/>
<reference evidence="13" key="1">
    <citation type="submission" date="2025-08" db="UniProtKB">
        <authorList>
            <consortium name="RefSeq"/>
        </authorList>
    </citation>
    <scope>IDENTIFICATION</scope>
    <source>
        <strain evidence="13">MV-25-SWS-2005</strain>
        <tissue evidence="13">Whole body</tissue>
    </source>
</reference>
<evidence type="ECO:0000256" key="7">
    <source>
        <dbReference type="ARBA" id="ARBA00023163"/>
    </source>
</evidence>
<feature type="compositionally biased region" description="Polar residues" evidence="9">
    <location>
        <begin position="463"/>
        <end position="472"/>
    </location>
</feature>
<evidence type="ECO:0000256" key="6">
    <source>
        <dbReference type="ARBA" id="ARBA00023125"/>
    </source>
</evidence>
<dbReference type="GO" id="GO:0046983">
    <property type="term" value="F:protein dimerization activity"/>
    <property type="evidence" value="ECO:0007669"/>
    <property type="project" value="InterPro"/>
</dbReference>
<accession>A0A6I8VJZ1</accession>
<dbReference type="Pfam" id="PF05699">
    <property type="entry name" value="Dimer_Tnp_hAT"/>
    <property type="match status" value="1"/>
</dbReference>
<dbReference type="InterPro" id="IPR003656">
    <property type="entry name" value="Znf_BED"/>
</dbReference>
<keyword evidence="3" id="KW-0863">Zinc-finger</keyword>
<evidence type="ECO:0000256" key="3">
    <source>
        <dbReference type="ARBA" id="ARBA00022771"/>
    </source>
</evidence>
<evidence type="ECO:0000256" key="8">
    <source>
        <dbReference type="ARBA" id="ARBA00023242"/>
    </source>
</evidence>
<feature type="domain" description="HAT C-terminal dimerisation" evidence="11">
    <location>
        <begin position="538"/>
        <end position="603"/>
    </location>
</feature>
<dbReference type="RefSeq" id="XP_015042936.2">
    <property type="nucleotide sequence ID" value="XM_015187450.2"/>
</dbReference>
<evidence type="ECO:0000313" key="13">
    <source>
        <dbReference type="RefSeq" id="XP_015042936.2"/>
    </source>
</evidence>